<dbReference type="InterPro" id="IPR029068">
    <property type="entry name" value="Glyas_Bleomycin-R_OHBP_Dase"/>
</dbReference>
<comment type="caution">
    <text evidence="2">The sequence shown here is derived from an EMBL/GenBank/DDBJ whole genome shotgun (WGS) entry which is preliminary data.</text>
</comment>
<dbReference type="AlphaFoldDB" id="A0A3M0GGZ1"/>
<reference evidence="2 3" key="1">
    <citation type="submission" date="2018-10" db="EMBL/GenBank/DDBJ databases">
        <title>Tessaracoccus antarcticuss sp. nov., isolated from sediment.</title>
        <authorList>
            <person name="Zhou L.Y."/>
            <person name="Du Z.J."/>
        </authorList>
    </citation>
    <scope>NUCLEOTIDE SEQUENCE [LARGE SCALE GENOMIC DNA]</scope>
    <source>
        <strain evidence="2 3">JDX10</strain>
    </source>
</reference>
<dbReference type="InterPro" id="IPR004360">
    <property type="entry name" value="Glyas_Fos-R_dOase_dom"/>
</dbReference>
<dbReference type="PROSITE" id="PS51819">
    <property type="entry name" value="VOC"/>
    <property type="match status" value="1"/>
</dbReference>
<dbReference type="InterPro" id="IPR037523">
    <property type="entry name" value="VOC_core"/>
</dbReference>
<dbReference type="SUPFAM" id="SSF54593">
    <property type="entry name" value="Glyoxalase/Bleomycin resistance protein/Dihydroxybiphenyl dioxygenase"/>
    <property type="match status" value="1"/>
</dbReference>
<dbReference type="PANTHER" id="PTHR36437">
    <property type="entry name" value="GLYOXALASE/BLEOMYCIN RESISTANCE PROTEIN/DIOXYGENASE"/>
    <property type="match status" value="1"/>
</dbReference>
<dbReference type="EMBL" id="REFW01000001">
    <property type="protein sequence ID" value="RMB61992.1"/>
    <property type="molecule type" value="Genomic_DNA"/>
</dbReference>
<dbReference type="Proteomes" id="UP000275256">
    <property type="component" value="Unassembled WGS sequence"/>
</dbReference>
<keyword evidence="3" id="KW-1185">Reference proteome</keyword>
<proteinExistence type="predicted"/>
<protein>
    <submittedName>
        <fullName evidence="2">Glyoxalase</fullName>
    </submittedName>
</protein>
<organism evidence="2 3">
    <name type="scientific">Tessaracoccus antarcticus</name>
    <dbReference type="NCBI Taxonomy" id="2479848"/>
    <lineage>
        <taxon>Bacteria</taxon>
        <taxon>Bacillati</taxon>
        <taxon>Actinomycetota</taxon>
        <taxon>Actinomycetes</taxon>
        <taxon>Propionibacteriales</taxon>
        <taxon>Propionibacteriaceae</taxon>
        <taxon>Tessaracoccus</taxon>
    </lineage>
</organism>
<dbReference type="Pfam" id="PF00903">
    <property type="entry name" value="Glyoxalase"/>
    <property type="match status" value="1"/>
</dbReference>
<gene>
    <name evidence="2" type="ORF">EAX62_05230</name>
</gene>
<name>A0A3M0GGZ1_9ACTN</name>
<evidence type="ECO:0000313" key="2">
    <source>
        <dbReference type="EMBL" id="RMB61992.1"/>
    </source>
</evidence>
<dbReference type="Gene3D" id="3.10.180.10">
    <property type="entry name" value="2,3-Dihydroxybiphenyl 1,2-Dioxygenase, domain 1"/>
    <property type="match status" value="1"/>
</dbReference>
<evidence type="ECO:0000259" key="1">
    <source>
        <dbReference type="PROSITE" id="PS51819"/>
    </source>
</evidence>
<dbReference type="OrthoDB" id="197463at2"/>
<dbReference type="RefSeq" id="WP_121900540.1">
    <property type="nucleotide sequence ID" value="NZ_REFW01000001.1"/>
</dbReference>
<dbReference type="PANTHER" id="PTHR36437:SF2">
    <property type="entry name" value="GLYOXALASE_BLEOMYCIN RESISTANCE PROTEIN_DIOXYGENASE"/>
    <property type="match status" value="1"/>
</dbReference>
<evidence type="ECO:0000313" key="3">
    <source>
        <dbReference type="Proteomes" id="UP000275256"/>
    </source>
</evidence>
<feature type="domain" description="VOC" evidence="1">
    <location>
        <begin position="2"/>
        <end position="123"/>
    </location>
</feature>
<sequence>MRIAMVSIHVTEPAHAYRFYTEVLGFETSLALPESDVFVVNAPGQDLGLLLEPSDSALGEEYRSGLRAAGIPVLVMSTDTLFSDIERLRAEGVHFVGDVFRDASGEAINFSDSVGNLIQLHQGAL</sequence>
<accession>A0A3M0GGZ1</accession>